<reference evidence="2 3" key="1">
    <citation type="journal article" date="2021" name="Plant Biotechnol. J.">
        <title>Multi-omics assisted identification of the key and species-specific regulatory components of drought-tolerant mechanisms in Gossypium stocksii.</title>
        <authorList>
            <person name="Yu D."/>
            <person name="Ke L."/>
            <person name="Zhang D."/>
            <person name="Wu Y."/>
            <person name="Sun Y."/>
            <person name="Mei J."/>
            <person name="Sun J."/>
            <person name="Sun Y."/>
        </authorList>
    </citation>
    <scope>NUCLEOTIDE SEQUENCE [LARGE SCALE GENOMIC DNA]</scope>
    <source>
        <strain evidence="3">cv. E1</strain>
        <tissue evidence="2">Leaf</tissue>
    </source>
</reference>
<feature type="domain" description="RNase H type-1" evidence="1">
    <location>
        <begin position="12"/>
        <end position="94"/>
    </location>
</feature>
<dbReference type="InterPro" id="IPR044730">
    <property type="entry name" value="RNase_H-like_dom_plant"/>
</dbReference>
<dbReference type="OrthoDB" id="1748820at2759"/>
<name>A0A9D3W6U6_9ROSI</name>
<dbReference type="Proteomes" id="UP000828251">
    <property type="component" value="Unassembled WGS sequence"/>
</dbReference>
<dbReference type="InterPro" id="IPR012337">
    <property type="entry name" value="RNaseH-like_sf"/>
</dbReference>
<keyword evidence="3" id="KW-1185">Reference proteome</keyword>
<dbReference type="Pfam" id="PF13456">
    <property type="entry name" value="RVT_3"/>
    <property type="match status" value="1"/>
</dbReference>
<proteinExistence type="predicted"/>
<dbReference type="PANTHER" id="PTHR47074">
    <property type="entry name" value="BNAC02G40300D PROTEIN"/>
    <property type="match status" value="1"/>
</dbReference>
<sequence length="129" mass="14580">MAACTFAWVNISDPVMAKVRACLQAFTMVEEMGLQDIIMEGDVFTIICKLNSFEEDKSNIRSLIKEIKRRTPKFRSLSFMHVPRKANKVAHGMAVEGRQYENPQYWIEDASQAVKGLVDHDRGSINDGG</sequence>
<dbReference type="InterPro" id="IPR002156">
    <property type="entry name" value="RNaseH_domain"/>
</dbReference>
<evidence type="ECO:0000259" key="1">
    <source>
        <dbReference type="Pfam" id="PF13456"/>
    </source>
</evidence>
<evidence type="ECO:0000313" key="3">
    <source>
        <dbReference type="Proteomes" id="UP000828251"/>
    </source>
</evidence>
<dbReference type="EMBL" id="JAIQCV010000003">
    <property type="protein sequence ID" value="KAH1113612.1"/>
    <property type="molecule type" value="Genomic_DNA"/>
</dbReference>
<organism evidence="2 3">
    <name type="scientific">Gossypium stocksii</name>
    <dbReference type="NCBI Taxonomy" id="47602"/>
    <lineage>
        <taxon>Eukaryota</taxon>
        <taxon>Viridiplantae</taxon>
        <taxon>Streptophyta</taxon>
        <taxon>Embryophyta</taxon>
        <taxon>Tracheophyta</taxon>
        <taxon>Spermatophyta</taxon>
        <taxon>Magnoliopsida</taxon>
        <taxon>eudicotyledons</taxon>
        <taxon>Gunneridae</taxon>
        <taxon>Pentapetalae</taxon>
        <taxon>rosids</taxon>
        <taxon>malvids</taxon>
        <taxon>Malvales</taxon>
        <taxon>Malvaceae</taxon>
        <taxon>Malvoideae</taxon>
        <taxon>Gossypium</taxon>
    </lineage>
</organism>
<dbReference type="Gene3D" id="3.30.420.10">
    <property type="entry name" value="Ribonuclease H-like superfamily/Ribonuclease H"/>
    <property type="match status" value="1"/>
</dbReference>
<comment type="caution">
    <text evidence="2">The sequence shown here is derived from an EMBL/GenBank/DDBJ whole genome shotgun (WGS) entry which is preliminary data.</text>
</comment>
<evidence type="ECO:0000313" key="2">
    <source>
        <dbReference type="EMBL" id="KAH1113612.1"/>
    </source>
</evidence>
<dbReference type="GO" id="GO:0004523">
    <property type="term" value="F:RNA-DNA hybrid ribonuclease activity"/>
    <property type="evidence" value="ECO:0007669"/>
    <property type="project" value="InterPro"/>
</dbReference>
<accession>A0A9D3W6U6</accession>
<protein>
    <recommendedName>
        <fullName evidence="1">RNase H type-1 domain-containing protein</fullName>
    </recommendedName>
</protein>
<dbReference type="InterPro" id="IPR052929">
    <property type="entry name" value="RNase_H-like_EbsB-rel"/>
</dbReference>
<dbReference type="GO" id="GO:0003676">
    <property type="term" value="F:nucleic acid binding"/>
    <property type="evidence" value="ECO:0007669"/>
    <property type="project" value="InterPro"/>
</dbReference>
<gene>
    <name evidence="2" type="ORF">J1N35_006990</name>
</gene>
<dbReference type="AlphaFoldDB" id="A0A9D3W6U6"/>
<dbReference type="InterPro" id="IPR036397">
    <property type="entry name" value="RNaseH_sf"/>
</dbReference>
<dbReference type="CDD" id="cd06222">
    <property type="entry name" value="RNase_H_like"/>
    <property type="match status" value="1"/>
</dbReference>
<dbReference type="PANTHER" id="PTHR47074:SF61">
    <property type="entry name" value="RNASE H TYPE-1 DOMAIN-CONTAINING PROTEIN"/>
    <property type="match status" value="1"/>
</dbReference>
<dbReference type="SUPFAM" id="SSF53098">
    <property type="entry name" value="Ribonuclease H-like"/>
    <property type="match status" value="1"/>
</dbReference>